<accession>A0A1X3DKB2</accession>
<feature type="signal peptide" evidence="1">
    <location>
        <begin position="1"/>
        <end position="23"/>
    </location>
</feature>
<dbReference type="RefSeq" id="WP_054599082.1">
    <property type="nucleotide sequence ID" value="NZ_CP091509.1"/>
</dbReference>
<dbReference type="InterPro" id="IPR025711">
    <property type="entry name" value="PepSY"/>
</dbReference>
<evidence type="ECO:0000256" key="1">
    <source>
        <dbReference type="SAM" id="SignalP"/>
    </source>
</evidence>
<keyword evidence="6" id="KW-1185">Reference proteome</keyword>
<dbReference type="EMBL" id="MTAC01000001">
    <property type="protein sequence ID" value="OSI37127.1"/>
    <property type="molecule type" value="Genomic_DNA"/>
</dbReference>
<evidence type="ECO:0000313" key="5">
    <source>
        <dbReference type="Proteomes" id="UP000193303"/>
    </source>
</evidence>
<evidence type="ECO:0000313" key="6">
    <source>
        <dbReference type="Proteomes" id="UP000193346"/>
    </source>
</evidence>
<organism evidence="3 5">
    <name type="scientific">Neisseria dumasiana</name>
    <dbReference type="NCBI Taxonomy" id="1931275"/>
    <lineage>
        <taxon>Bacteria</taxon>
        <taxon>Pseudomonadati</taxon>
        <taxon>Pseudomonadota</taxon>
        <taxon>Betaproteobacteria</taxon>
        <taxon>Neisseriales</taxon>
        <taxon>Neisseriaceae</taxon>
        <taxon>Neisseria</taxon>
    </lineage>
</organism>
<dbReference type="OrthoDB" id="8607279at2"/>
<comment type="caution">
    <text evidence="3">The sequence shown here is derived from an EMBL/GenBank/DDBJ whole genome shotgun (WGS) entry which is preliminary data.</text>
</comment>
<evidence type="ECO:0000313" key="4">
    <source>
        <dbReference type="EMBL" id="OSI37127.1"/>
    </source>
</evidence>
<dbReference type="EMBL" id="MTAB01000003">
    <property type="protein sequence ID" value="OSI24588.1"/>
    <property type="molecule type" value="Genomic_DNA"/>
</dbReference>
<proteinExistence type="predicted"/>
<sequence length="89" mass="9820">MKKLFAAATAALTLFAFTAPASAAQYITSKQAVAAAKAKVKGRVTDVDFDRDSRRPHYDVDIVSRGKKHELKVDARTGKVYSNRIDYDD</sequence>
<dbReference type="Pfam" id="PF03413">
    <property type="entry name" value="PepSY"/>
    <property type="match status" value="1"/>
</dbReference>
<protein>
    <recommendedName>
        <fullName evidence="2">PepSY domain-containing protein</fullName>
    </recommendedName>
</protein>
<dbReference type="AlphaFoldDB" id="A0A1X3DKB2"/>
<dbReference type="Proteomes" id="UP000193303">
    <property type="component" value="Unassembled WGS sequence"/>
</dbReference>
<evidence type="ECO:0000313" key="3">
    <source>
        <dbReference type="EMBL" id="OSI24588.1"/>
    </source>
</evidence>
<dbReference type="Gene3D" id="3.10.450.40">
    <property type="match status" value="1"/>
</dbReference>
<reference evidence="3 6" key="2">
    <citation type="submission" date="2017-01" db="EMBL/GenBank/DDBJ databases">
        <authorList>
            <person name="Wolfgang W.J."/>
            <person name="Cole J."/>
            <person name="Wroblewski D."/>
            <person name="Mcginnis J."/>
            <person name="Musser K.A."/>
        </authorList>
    </citation>
    <scope>NUCLEOTIDE SEQUENCE</scope>
    <source>
        <strain evidence="3">124861</strain>
        <strain evidence="4 6">93087</strain>
    </source>
</reference>
<dbReference type="Proteomes" id="UP000193346">
    <property type="component" value="Unassembled WGS sequence"/>
</dbReference>
<keyword evidence="1" id="KW-0732">Signal</keyword>
<feature type="domain" description="PepSY" evidence="2">
    <location>
        <begin position="27"/>
        <end position="80"/>
    </location>
</feature>
<evidence type="ECO:0000259" key="2">
    <source>
        <dbReference type="Pfam" id="PF03413"/>
    </source>
</evidence>
<feature type="chain" id="PRO_5010872897" description="PepSY domain-containing protein" evidence="1">
    <location>
        <begin position="24"/>
        <end position="89"/>
    </location>
</feature>
<name>A0A1X3DKB2_9NEIS</name>
<reference evidence="5" key="1">
    <citation type="submission" date="2017-01" db="EMBL/GenBank/DDBJ databases">
        <authorList>
            <person name="Mah S.A."/>
            <person name="Swanson W.J."/>
            <person name="Moy G.W."/>
            <person name="Vacquier V.D."/>
        </authorList>
    </citation>
    <scope>NUCLEOTIDE SEQUENCE [LARGE SCALE GENOMIC DNA]</scope>
    <source>
        <strain evidence="5">124861</strain>
    </source>
</reference>
<gene>
    <name evidence="3" type="ORF">BV912_01650</name>
    <name evidence="4" type="ORF">BV913_00405</name>
</gene>